<keyword evidence="1" id="KW-0472">Membrane</keyword>
<organism evidence="2 3">
    <name type="scientific">Actinoplanes friuliensis DSM 7358</name>
    <dbReference type="NCBI Taxonomy" id="1246995"/>
    <lineage>
        <taxon>Bacteria</taxon>
        <taxon>Bacillati</taxon>
        <taxon>Actinomycetota</taxon>
        <taxon>Actinomycetes</taxon>
        <taxon>Micromonosporales</taxon>
        <taxon>Micromonosporaceae</taxon>
        <taxon>Actinoplanes</taxon>
    </lineage>
</organism>
<keyword evidence="1" id="KW-1133">Transmembrane helix</keyword>
<sequence>MKFSLRGPRTAAGQVVAFLGCYVAAALIAALMVFVHLPGDGAVIVVSFAVVGALALGHLLTRYRLWLQVCAAFTGATFVIVTGYAAHSTVLAVHGDRISAVVAGVAVQERSGNSTTYRYALTTLLGVPVPGQLVEDSDELAIGEQVEVVVDRGGRVDPRTTGEVDAVGPLWAAALIGFALTALVAVLAGPVTLRRQRSR</sequence>
<keyword evidence="1" id="KW-0812">Transmembrane</keyword>
<dbReference type="OrthoDB" id="9957779at2"/>
<gene>
    <name evidence="2" type="ORF">AFR_34150</name>
</gene>
<dbReference type="KEGG" id="afs:AFR_34150"/>
<dbReference type="PROSITE" id="PS51257">
    <property type="entry name" value="PROKAR_LIPOPROTEIN"/>
    <property type="match status" value="1"/>
</dbReference>
<proteinExistence type="predicted"/>
<name>U5W7D5_9ACTN</name>
<evidence type="ECO:0000256" key="1">
    <source>
        <dbReference type="SAM" id="Phobius"/>
    </source>
</evidence>
<feature type="transmembrane region" description="Helical" evidence="1">
    <location>
        <begin position="41"/>
        <end position="60"/>
    </location>
</feature>
<accession>U5W7D5</accession>
<dbReference type="STRING" id="1246995.AFR_34150"/>
<protein>
    <submittedName>
        <fullName evidence="2">Uncharacterized protein</fullName>
    </submittedName>
</protein>
<dbReference type="RefSeq" id="WP_023561425.1">
    <property type="nucleotide sequence ID" value="NC_022657.1"/>
</dbReference>
<reference evidence="2 3" key="1">
    <citation type="journal article" date="2014" name="J. Biotechnol.">
        <title>Complete genome sequence of the actinobacterium Actinoplanes friuliensis HAG 010964, producer of the lipopeptide antibiotic friulimycin.</title>
        <authorList>
            <person name="Ruckert C."/>
            <person name="Szczepanowski R."/>
            <person name="Albersmeier A."/>
            <person name="Goesmann A."/>
            <person name="Fischer N."/>
            <person name="Steinkamper A."/>
            <person name="Puhler A."/>
            <person name="Biener R."/>
            <person name="Schwartz D."/>
            <person name="Kalinowski J."/>
        </authorList>
    </citation>
    <scope>NUCLEOTIDE SEQUENCE [LARGE SCALE GENOMIC DNA]</scope>
    <source>
        <strain evidence="2 3">DSM 7358</strain>
    </source>
</reference>
<dbReference type="PATRIC" id="fig|1246995.3.peg.6910"/>
<keyword evidence="3" id="KW-1185">Reference proteome</keyword>
<dbReference type="EMBL" id="CP006272">
    <property type="protein sequence ID" value="AGZ45088.1"/>
    <property type="molecule type" value="Genomic_DNA"/>
</dbReference>
<evidence type="ECO:0000313" key="3">
    <source>
        <dbReference type="Proteomes" id="UP000017746"/>
    </source>
</evidence>
<dbReference type="HOGENOM" id="CLU_1369667_0_0_11"/>
<dbReference type="Proteomes" id="UP000017746">
    <property type="component" value="Chromosome"/>
</dbReference>
<evidence type="ECO:0000313" key="2">
    <source>
        <dbReference type="EMBL" id="AGZ45088.1"/>
    </source>
</evidence>
<dbReference type="AlphaFoldDB" id="U5W7D5"/>
<feature type="transmembrane region" description="Helical" evidence="1">
    <location>
        <begin position="12"/>
        <end position="35"/>
    </location>
</feature>
<feature type="transmembrane region" description="Helical" evidence="1">
    <location>
        <begin position="65"/>
        <end position="86"/>
    </location>
</feature>
<feature type="transmembrane region" description="Helical" evidence="1">
    <location>
        <begin position="170"/>
        <end position="193"/>
    </location>
</feature>